<reference evidence="2 3" key="1">
    <citation type="journal article" date="2015" name="Nature">
        <title>rRNA introns, odd ribosomes, and small enigmatic genomes across a large radiation of phyla.</title>
        <authorList>
            <person name="Brown C.T."/>
            <person name="Hug L.A."/>
            <person name="Thomas B.C."/>
            <person name="Sharon I."/>
            <person name="Castelle C.J."/>
            <person name="Singh A."/>
            <person name="Wilkins M.J."/>
            <person name="Williams K.H."/>
            <person name="Banfield J.F."/>
        </authorList>
    </citation>
    <scope>NUCLEOTIDE SEQUENCE [LARGE SCALE GENOMIC DNA]</scope>
</reference>
<evidence type="ECO:0000313" key="2">
    <source>
        <dbReference type="EMBL" id="KKQ36530.1"/>
    </source>
</evidence>
<evidence type="ECO:0000313" key="3">
    <source>
        <dbReference type="Proteomes" id="UP000034591"/>
    </source>
</evidence>
<sequence>MAINLIPQETKPKASILNLSKKLKKIAVISMITLIFSLIILIGSILILDYRINRGKSGQDNLLAQIKALELTEKKLYLIKDRVDNYNKLTSVKGTKEEIQMLSEIYQNLGGVGEVEETSLDTDKLNIAFILPDSQILTRLLATMVVRDYKSLEMAGFALDRNSGYKVKFVIAK</sequence>
<protein>
    <recommendedName>
        <fullName evidence="4">Fimbrial assembly family protein</fullName>
    </recommendedName>
</protein>
<evidence type="ECO:0008006" key="4">
    <source>
        <dbReference type="Google" id="ProtNLM"/>
    </source>
</evidence>
<dbReference type="AlphaFoldDB" id="A0A0G0HD96"/>
<feature type="transmembrane region" description="Helical" evidence="1">
    <location>
        <begin position="26"/>
        <end position="48"/>
    </location>
</feature>
<organism evidence="2 3">
    <name type="scientific">Candidatus Woesebacteria bacterium GW2011_GWA1_37_7</name>
    <dbReference type="NCBI Taxonomy" id="1618545"/>
    <lineage>
        <taxon>Bacteria</taxon>
        <taxon>Candidatus Woeseibacteriota</taxon>
    </lineage>
</organism>
<dbReference type="EMBL" id="LBTI01000048">
    <property type="protein sequence ID" value="KKQ36530.1"/>
    <property type="molecule type" value="Genomic_DNA"/>
</dbReference>
<name>A0A0G0HD96_9BACT</name>
<dbReference type="Proteomes" id="UP000034591">
    <property type="component" value="Unassembled WGS sequence"/>
</dbReference>
<comment type="caution">
    <text evidence="2">The sequence shown here is derived from an EMBL/GenBank/DDBJ whole genome shotgun (WGS) entry which is preliminary data.</text>
</comment>
<keyword evidence="1" id="KW-0472">Membrane</keyword>
<accession>A0A0G0HD96</accession>
<evidence type="ECO:0000256" key="1">
    <source>
        <dbReference type="SAM" id="Phobius"/>
    </source>
</evidence>
<gene>
    <name evidence="2" type="ORF">US53_C0048G0008</name>
</gene>
<keyword evidence="1" id="KW-1133">Transmembrane helix</keyword>
<keyword evidence="1" id="KW-0812">Transmembrane</keyword>
<proteinExistence type="predicted"/>
<dbReference type="STRING" id="1618545.US53_C0048G0008"/>